<evidence type="ECO:0000256" key="2">
    <source>
        <dbReference type="RuleBase" id="RU003457"/>
    </source>
</evidence>
<dbReference type="Gene3D" id="2.60.120.10">
    <property type="entry name" value="Jelly Rolls"/>
    <property type="match status" value="1"/>
</dbReference>
<gene>
    <name evidence="5" type="ORF">CLV34_1204</name>
</gene>
<dbReference type="RefSeq" id="WP_100349378.1">
    <property type="nucleotide sequence ID" value="NZ_PGTZ01000007.1"/>
</dbReference>
<reference evidence="5 6" key="1">
    <citation type="submission" date="2017-11" db="EMBL/GenBank/DDBJ databases">
        <title>Genomic Encyclopedia of Archaeal and Bacterial Type Strains, Phase II (KMG-II): From Individual Species to Whole Genera.</title>
        <authorList>
            <person name="Goeker M."/>
        </authorList>
    </citation>
    <scope>NUCLEOTIDE SEQUENCE [LARGE SCALE GENOMIC DNA]</scope>
    <source>
        <strain evidence="5 6">DSM 22413</strain>
    </source>
</reference>
<dbReference type="PANTHER" id="PTHR13903:SF8">
    <property type="entry name" value="PIRIN"/>
    <property type="match status" value="1"/>
</dbReference>
<accession>A0A2M8WS06</accession>
<keyword evidence="6" id="KW-1185">Reference proteome</keyword>
<protein>
    <recommendedName>
        <fullName evidence="7">Pirin</fullName>
    </recommendedName>
</protein>
<evidence type="ECO:0000259" key="4">
    <source>
        <dbReference type="Pfam" id="PF05726"/>
    </source>
</evidence>
<dbReference type="Proteomes" id="UP000231586">
    <property type="component" value="Unassembled WGS sequence"/>
</dbReference>
<evidence type="ECO:0000313" key="5">
    <source>
        <dbReference type="EMBL" id="PJI93730.1"/>
    </source>
</evidence>
<evidence type="ECO:0008006" key="7">
    <source>
        <dbReference type="Google" id="ProtNLM"/>
    </source>
</evidence>
<dbReference type="OrthoDB" id="9780903at2"/>
<dbReference type="Pfam" id="PF05726">
    <property type="entry name" value="Pirin_C"/>
    <property type="match status" value="1"/>
</dbReference>
<dbReference type="PANTHER" id="PTHR13903">
    <property type="entry name" value="PIRIN-RELATED"/>
    <property type="match status" value="1"/>
</dbReference>
<evidence type="ECO:0000259" key="3">
    <source>
        <dbReference type="Pfam" id="PF02678"/>
    </source>
</evidence>
<dbReference type="SUPFAM" id="SSF51182">
    <property type="entry name" value="RmlC-like cupins"/>
    <property type="match status" value="1"/>
</dbReference>
<dbReference type="CDD" id="cd02247">
    <property type="entry name" value="cupin_pirin_C"/>
    <property type="match status" value="1"/>
</dbReference>
<dbReference type="Pfam" id="PF02678">
    <property type="entry name" value="Pirin"/>
    <property type="match status" value="1"/>
</dbReference>
<dbReference type="InterPro" id="IPR011051">
    <property type="entry name" value="RmlC_Cupin_sf"/>
</dbReference>
<proteinExistence type="inferred from homology"/>
<evidence type="ECO:0000313" key="6">
    <source>
        <dbReference type="Proteomes" id="UP000231586"/>
    </source>
</evidence>
<evidence type="ECO:0000256" key="1">
    <source>
        <dbReference type="ARBA" id="ARBA00008416"/>
    </source>
</evidence>
<comment type="caution">
    <text evidence="5">The sequence shown here is derived from an EMBL/GenBank/DDBJ whole genome shotgun (WGS) entry which is preliminary data.</text>
</comment>
<sequence>MSNLETRPAEEVCSAGVPETAGAVELLDPREVPLGGTRAMNVRRTLPQRARSLVGAWCFCDHYGPDDVTRGPGMQVPPHPHTGLQTVSWLFAGEILHRDSVGSRELVRPGQLNLMTAGRGISHSEQTPPGSSEPLLHGVQLWVALPSSALADAPSFEHHEDLPVLDVEGVRAHVLVGTLALADGRTDGAAGGAVVRGTSPATVHTPIVGAQLDLAPGAVVEVVADPAFEHAVLVDAGDVAVEGVRVPPGTLGYLGPGRTAVTVSASDDGPARAVLLGGEPFDEEIVMWWNFVGRSHDDVAGARADWQAGLVVGGVQGAGPNAGGTAYAADVASSRFGEVVGYDGGPLPAPVLPDVRLRPRRRS</sequence>
<dbReference type="InterPro" id="IPR014710">
    <property type="entry name" value="RmlC-like_jellyroll"/>
</dbReference>
<dbReference type="InterPro" id="IPR003829">
    <property type="entry name" value="Pirin_N_dom"/>
</dbReference>
<dbReference type="InterPro" id="IPR008778">
    <property type="entry name" value="Pirin_C_dom"/>
</dbReference>
<dbReference type="AlphaFoldDB" id="A0A2M8WS06"/>
<name>A0A2M8WS06_9MICO</name>
<dbReference type="CDD" id="cd02909">
    <property type="entry name" value="cupin_pirin_N"/>
    <property type="match status" value="1"/>
</dbReference>
<dbReference type="EMBL" id="PGTZ01000007">
    <property type="protein sequence ID" value="PJI93730.1"/>
    <property type="molecule type" value="Genomic_DNA"/>
</dbReference>
<comment type="similarity">
    <text evidence="1 2">Belongs to the pirin family.</text>
</comment>
<feature type="domain" description="Pirin C-terminal" evidence="4">
    <location>
        <begin position="211"/>
        <end position="309"/>
    </location>
</feature>
<feature type="domain" description="Pirin N-terminal" evidence="3">
    <location>
        <begin position="41"/>
        <end position="143"/>
    </location>
</feature>
<organism evidence="5 6">
    <name type="scientific">Luteimicrobium subarcticum</name>
    <dbReference type="NCBI Taxonomy" id="620910"/>
    <lineage>
        <taxon>Bacteria</taxon>
        <taxon>Bacillati</taxon>
        <taxon>Actinomycetota</taxon>
        <taxon>Actinomycetes</taxon>
        <taxon>Micrococcales</taxon>
        <taxon>Luteimicrobium</taxon>
    </lineage>
</organism>
<dbReference type="InterPro" id="IPR012093">
    <property type="entry name" value="Pirin"/>
</dbReference>